<name>A0A6C0D6X3_9ZZZZ</name>
<sequence>MNRNNIAYLINSTPKYYYILELHLVLLRRYAHTLKWQVYLATEEPDHLVCKLLQEKYKVEILVLEKENSSFLSSRKRALELLPESIQYVIPMQEDFLLERNIDMETINESIDILDNYKNIFCIRYMPCPGPNEKNPNFNDRFRYFNIEHDFYMFSFQASLWKKNECLRFYTEICNKVKSYGVTNSVDLEVRNNIAENIDGQTLFNNLFSNSFVVGYKRTHSFPNAVYMSPWPYRPTAIIKGVLQPFAKELAEREGVKLIF</sequence>
<reference evidence="1" key="1">
    <citation type="journal article" date="2020" name="Nature">
        <title>Giant virus diversity and host interactions through global metagenomics.</title>
        <authorList>
            <person name="Schulz F."/>
            <person name="Roux S."/>
            <person name="Paez-Espino D."/>
            <person name="Jungbluth S."/>
            <person name="Walsh D.A."/>
            <person name="Denef V.J."/>
            <person name="McMahon K.D."/>
            <person name="Konstantinidis K.T."/>
            <person name="Eloe-Fadrosh E.A."/>
            <person name="Kyrpides N.C."/>
            <person name="Woyke T."/>
        </authorList>
    </citation>
    <scope>NUCLEOTIDE SEQUENCE</scope>
    <source>
        <strain evidence="1">GVMAG-M-3300023174-129</strain>
    </source>
</reference>
<dbReference type="EMBL" id="MN739541">
    <property type="protein sequence ID" value="QHT12060.1"/>
    <property type="molecule type" value="Genomic_DNA"/>
</dbReference>
<accession>A0A6C0D6X3</accession>
<evidence type="ECO:0000313" key="1">
    <source>
        <dbReference type="EMBL" id="QHT12060.1"/>
    </source>
</evidence>
<proteinExistence type="predicted"/>
<evidence type="ECO:0008006" key="2">
    <source>
        <dbReference type="Google" id="ProtNLM"/>
    </source>
</evidence>
<organism evidence="1">
    <name type="scientific">viral metagenome</name>
    <dbReference type="NCBI Taxonomy" id="1070528"/>
    <lineage>
        <taxon>unclassified sequences</taxon>
        <taxon>metagenomes</taxon>
        <taxon>organismal metagenomes</taxon>
    </lineage>
</organism>
<protein>
    <recommendedName>
        <fullName evidence="2">Glycosyltransferase</fullName>
    </recommendedName>
</protein>
<dbReference type="AlphaFoldDB" id="A0A6C0D6X3"/>